<name>A0A1I6PN97_9BACI</name>
<evidence type="ECO:0000313" key="1">
    <source>
        <dbReference type="EMBL" id="GEM03740.1"/>
    </source>
</evidence>
<dbReference type="AlphaFoldDB" id="A0A1I6PN97"/>
<keyword evidence="4" id="KW-1185">Reference proteome</keyword>
<accession>A0A1I6PN97</accession>
<evidence type="ECO:0000313" key="2">
    <source>
        <dbReference type="EMBL" id="SFS41525.1"/>
    </source>
</evidence>
<dbReference type="EMBL" id="FPAI01000002">
    <property type="protein sequence ID" value="SFS41525.1"/>
    <property type="molecule type" value="Genomic_DNA"/>
</dbReference>
<reference evidence="2 3" key="1">
    <citation type="submission" date="2016-10" db="EMBL/GenBank/DDBJ databases">
        <authorList>
            <person name="de Groot N.N."/>
        </authorList>
    </citation>
    <scope>NUCLEOTIDE SEQUENCE [LARGE SCALE GENOMIC DNA]</scope>
    <source>
        <strain evidence="2 3">DSM 17074</strain>
    </source>
</reference>
<evidence type="ECO:0000313" key="4">
    <source>
        <dbReference type="Proteomes" id="UP000321773"/>
    </source>
</evidence>
<dbReference type="RefSeq" id="WP_143103130.1">
    <property type="nucleotide sequence ID" value="NZ_BJWJ01000005.1"/>
</dbReference>
<dbReference type="InterPro" id="IPR036916">
    <property type="entry name" value="Sda_sf"/>
</dbReference>
<organism evidence="2 3">
    <name type="scientific">Halolactibacillus miurensis</name>
    <dbReference type="NCBI Taxonomy" id="306541"/>
    <lineage>
        <taxon>Bacteria</taxon>
        <taxon>Bacillati</taxon>
        <taxon>Bacillota</taxon>
        <taxon>Bacilli</taxon>
        <taxon>Bacillales</taxon>
        <taxon>Bacillaceae</taxon>
        <taxon>Halolactibacillus</taxon>
    </lineage>
</organism>
<reference evidence="1 4" key="2">
    <citation type="submission" date="2019-07" db="EMBL/GenBank/DDBJ databases">
        <title>Whole genome shotgun sequence of Halolactibacillus miurensis NBRC 100873.</title>
        <authorList>
            <person name="Hosoyama A."/>
            <person name="Uohara A."/>
            <person name="Ohji S."/>
            <person name="Ichikawa N."/>
        </authorList>
    </citation>
    <scope>NUCLEOTIDE SEQUENCE [LARGE SCALE GENOMIC DNA]</scope>
    <source>
        <strain evidence="1 4">NBRC 100873</strain>
    </source>
</reference>
<evidence type="ECO:0000313" key="3">
    <source>
        <dbReference type="Proteomes" id="UP000199139"/>
    </source>
</evidence>
<dbReference type="EMBL" id="BJWJ01000005">
    <property type="protein sequence ID" value="GEM03740.1"/>
    <property type="molecule type" value="Genomic_DNA"/>
</dbReference>
<proteinExistence type="predicted"/>
<sequence>MHRLSNEQLLNTLKKASELSLDRRFILLLHQEIKKRRLILPEEKPSA</sequence>
<dbReference type="Pfam" id="PF08970">
    <property type="entry name" value="Sda"/>
    <property type="match status" value="1"/>
</dbReference>
<dbReference type="OrthoDB" id="2933732at2"/>
<dbReference type="InterPro" id="IPR015064">
    <property type="entry name" value="Sda"/>
</dbReference>
<protein>
    <submittedName>
        <fullName evidence="2">Sporulation inhibitor A</fullName>
    </submittedName>
</protein>
<dbReference type="Gene3D" id="1.10.287.1100">
    <property type="entry name" value="Sporulation inhibitor A"/>
    <property type="match status" value="1"/>
</dbReference>
<dbReference type="Proteomes" id="UP000321773">
    <property type="component" value="Unassembled WGS sequence"/>
</dbReference>
<dbReference type="SUPFAM" id="SSF100985">
    <property type="entry name" value="Sporulation inhibitor Sda"/>
    <property type="match status" value="1"/>
</dbReference>
<dbReference type="Proteomes" id="UP000199139">
    <property type="component" value="Unassembled WGS sequence"/>
</dbReference>
<gene>
    <name evidence="1" type="ORF">HMI01_07280</name>
    <name evidence="2" type="ORF">SAMN05421668_10289</name>
</gene>